<evidence type="ECO:0000313" key="8">
    <source>
        <dbReference type="Proteomes" id="UP001305702"/>
    </source>
</evidence>
<dbReference type="AlphaFoldDB" id="A0AA96RG57"/>
<dbReference type="PANTHER" id="PTHR43649:SF33">
    <property type="entry name" value="POLYGALACTURONAN_RHAMNOGALACTURONAN-BINDING PROTEIN YTCQ"/>
    <property type="match status" value="1"/>
</dbReference>
<keyword evidence="4" id="KW-0564">Palmitate</keyword>
<evidence type="ECO:0000256" key="4">
    <source>
        <dbReference type="ARBA" id="ARBA00023139"/>
    </source>
</evidence>
<dbReference type="PANTHER" id="PTHR43649">
    <property type="entry name" value="ARABINOSE-BINDING PROTEIN-RELATED"/>
    <property type="match status" value="1"/>
</dbReference>
<gene>
    <name evidence="7" type="ORF">MJA45_02055</name>
</gene>
<sequence>MAAAALTGCSGKTPGETAKGQEGQSSPSAAPKEVAYPAKLSYWVAMNANVAATMKSFNEMGVYQELQKRTGTVVDFQHPPVGQHNDQFNLLLASGQLPDVIEHTWAAVSKGPDNAIKEKKILRLNELIDAHAPNLSKILKDDPELKKQIMTDEGNIYVFPYFSKEEFQRVYNGPAIRKDWLDKLKLPVPQTIDEWEKTLTAIRDGDPNGNGKKDEVPLLLDLKVMDFGHAFIGAYGITSGFYQDQGKVKFGPIQPEFKEFLTVMNRWYKEGLIDKDFATMDQKLKDAKMTGNLVGAMAMNVGAGLGSYTSLMKPKYPDFNLVGVPYPALKQGGMSVGQMNAPFIGTGAAISANAKNPEQIVKWLDYAYGPEGHLLFNYGIEGQSYTMVNGKPTLTKEITTSPTNLPVSQAIAKYSHGSFSGPYVVDKGLTEQFSPEPFQKQAIETWMKADHAKLLPSLTLTSQESSEMSSSMNDIKTYYSEMVNKFIMGMEPIDSFDKYVGTIQKMGIDKVIQTQQKALERLNKRS</sequence>
<dbReference type="InterPro" id="IPR050490">
    <property type="entry name" value="Bact_solute-bd_prot1"/>
</dbReference>
<feature type="region of interest" description="Disordered" evidence="6">
    <location>
        <begin position="1"/>
        <end position="31"/>
    </location>
</feature>
<dbReference type="Proteomes" id="UP001305702">
    <property type="component" value="Chromosome"/>
</dbReference>
<dbReference type="Gene3D" id="3.40.190.10">
    <property type="entry name" value="Periplasmic binding protein-like II"/>
    <property type="match status" value="2"/>
</dbReference>
<dbReference type="Pfam" id="PF01547">
    <property type="entry name" value="SBP_bac_1"/>
    <property type="match status" value="1"/>
</dbReference>
<reference evidence="7 8" key="1">
    <citation type="submission" date="2022-02" db="EMBL/GenBank/DDBJ databases">
        <title>Paenibacillus sp. MBLB1776 Whole Genome Shotgun Sequencing.</title>
        <authorList>
            <person name="Hwang C.Y."/>
            <person name="Cho E.-S."/>
            <person name="Seo M.-J."/>
        </authorList>
    </citation>
    <scope>NUCLEOTIDE SEQUENCE [LARGE SCALE GENOMIC DNA]</scope>
    <source>
        <strain evidence="7 8">MBLB1776</strain>
    </source>
</reference>
<keyword evidence="1" id="KW-1003">Cell membrane</keyword>
<proteinExistence type="predicted"/>
<keyword evidence="8" id="KW-1185">Reference proteome</keyword>
<dbReference type="EMBL" id="CP130318">
    <property type="protein sequence ID" value="WNQ14140.1"/>
    <property type="molecule type" value="Genomic_DNA"/>
</dbReference>
<keyword evidence="3" id="KW-0472">Membrane</keyword>
<keyword evidence="5" id="KW-0449">Lipoprotein</keyword>
<dbReference type="KEGG" id="paun:MJA45_02055"/>
<evidence type="ECO:0000256" key="3">
    <source>
        <dbReference type="ARBA" id="ARBA00023136"/>
    </source>
</evidence>
<dbReference type="SUPFAM" id="SSF53850">
    <property type="entry name" value="Periplasmic binding protein-like II"/>
    <property type="match status" value="1"/>
</dbReference>
<accession>A0AA96RG57</accession>
<evidence type="ECO:0000256" key="2">
    <source>
        <dbReference type="ARBA" id="ARBA00022729"/>
    </source>
</evidence>
<organism evidence="7 8">
    <name type="scientific">Paenibacillus aurantius</name>
    <dbReference type="NCBI Taxonomy" id="2918900"/>
    <lineage>
        <taxon>Bacteria</taxon>
        <taxon>Bacillati</taxon>
        <taxon>Bacillota</taxon>
        <taxon>Bacilli</taxon>
        <taxon>Bacillales</taxon>
        <taxon>Paenibacillaceae</taxon>
        <taxon>Paenibacillus</taxon>
    </lineage>
</organism>
<evidence type="ECO:0000256" key="5">
    <source>
        <dbReference type="ARBA" id="ARBA00023288"/>
    </source>
</evidence>
<keyword evidence="2" id="KW-0732">Signal</keyword>
<dbReference type="InterPro" id="IPR006059">
    <property type="entry name" value="SBP"/>
</dbReference>
<protein>
    <submittedName>
        <fullName evidence="7">Extracellular solute-binding protein</fullName>
    </submittedName>
</protein>
<evidence type="ECO:0000256" key="1">
    <source>
        <dbReference type="ARBA" id="ARBA00022475"/>
    </source>
</evidence>
<name>A0AA96RG57_9BACL</name>
<evidence type="ECO:0000256" key="6">
    <source>
        <dbReference type="SAM" id="MobiDB-lite"/>
    </source>
</evidence>
<evidence type="ECO:0000313" key="7">
    <source>
        <dbReference type="EMBL" id="WNQ14140.1"/>
    </source>
</evidence>